<evidence type="ECO:0000313" key="1">
    <source>
        <dbReference type="EMBL" id="OPE61556.1"/>
    </source>
</evidence>
<organism evidence="1 2">
    <name type="scientific">Pseudomonas syringae pv. tomato</name>
    <dbReference type="NCBI Taxonomy" id="323"/>
    <lineage>
        <taxon>Bacteria</taxon>
        <taxon>Pseudomonadati</taxon>
        <taxon>Pseudomonadota</taxon>
        <taxon>Gammaproteobacteria</taxon>
        <taxon>Pseudomonadales</taxon>
        <taxon>Pseudomonadaceae</taxon>
        <taxon>Pseudomonas</taxon>
    </lineage>
</organism>
<reference evidence="1 2" key="1">
    <citation type="journal article" date="2017" name="Mol. Ecol.">
        <title>Adaptation of the pathogen, Pseudomonas syringae, during experimental evolution on a native vs. alternative host plant.</title>
        <authorList>
            <person name="Meaden S."/>
            <person name="Koskella B."/>
        </authorList>
    </citation>
    <scope>NUCLEOTIDE SEQUENCE [LARGE SCALE GENOMIC DNA]</scope>
    <source>
        <strain evidence="1 2">PT23</strain>
    </source>
</reference>
<comment type="caution">
    <text evidence="1">The sequence shown here is derived from an EMBL/GenBank/DDBJ whole genome shotgun (WGS) entry which is preliminary data.</text>
</comment>
<dbReference type="AlphaFoldDB" id="A0AB36KY06"/>
<accession>A0AB36KY06</accession>
<gene>
    <name evidence="1" type="ORF">BTW15_02345</name>
</gene>
<name>A0AB36KY06_PSEUB</name>
<protein>
    <submittedName>
        <fullName evidence="1">Uncharacterized protein</fullName>
    </submittedName>
</protein>
<sequence length="148" mass="16649">MSTFSHNLKFIAAYIAIAGGLWTASEWWEKGFAKQVGNADISPNGCYRVETFEPFWVLPMMFHRKPDPNNDIPPKVLPSWSYPGFYRLYNQRSGELIGESLIYDLGSASGDLYWGDKAMPKVIAGFIYIGPNLPDCIGDQPDKPIPKK</sequence>
<dbReference type="EMBL" id="MSDS01000002">
    <property type="protein sequence ID" value="OPE61556.1"/>
    <property type="molecule type" value="Genomic_DNA"/>
</dbReference>
<proteinExistence type="predicted"/>
<evidence type="ECO:0000313" key="2">
    <source>
        <dbReference type="Proteomes" id="UP000189855"/>
    </source>
</evidence>
<dbReference type="Proteomes" id="UP000189855">
    <property type="component" value="Unassembled WGS sequence"/>
</dbReference>
<dbReference type="RefSeq" id="WP_079215959.1">
    <property type="nucleotide sequence ID" value="NZ_JAIFYV010000108.1"/>
</dbReference>